<gene>
    <name evidence="1" type="ORF">EXU48_08265</name>
</gene>
<protein>
    <submittedName>
        <fullName evidence="1">Transcriptional regulator</fullName>
    </submittedName>
</protein>
<evidence type="ECO:0000313" key="2">
    <source>
        <dbReference type="Proteomes" id="UP000504882"/>
    </source>
</evidence>
<proteinExistence type="predicted"/>
<comment type="caution">
    <text evidence="1">The sequence shown here is derived from an EMBL/GenBank/DDBJ whole genome shotgun (WGS) entry which is preliminary data.</text>
</comment>
<keyword evidence="2" id="KW-1185">Reference proteome</keyword>
<organism evidence="1 2">
    <name type="scientific">Occultella glacieicola</name>
    <dbReference type="NCBI Taxonomy" id="2518684"/>
    <lineage>
        <taxon>Bacteria</taxon>
        <taxon>Bacillati</taxon>
        <taxon>Actinomycetota</taxon>
        <taxon>Actinomycetes</taxon>
        <taxon>Micrococcales</taxon>
        <taxon>Ruaniaceae</taxon>
        <taxon>Occultella</taxon>
    </lineage>
</organism>
<dbReference type="Proteomes" id="UP000504882">
    <property type="component" value="Unassembled WGS sequence"/>
</dbReference>
<accession>A0ABY2E7U1</accession>
<sequence length="211" mass="23305">MGMTSEPRLLVLHAVRLLGFGDTPAVADRAGTDPAESATLLEEAAGRGWLQRSSFGDLGGWWLTDEGRRENERELARERDSVDPGGLIATTYREFLPLNASLQRACTNWQLKPTAAGRLAANDHTDPDWDDRILDELTTIGAALAPLDERLSRVLVRFGGYHARFDAALDRARAGQREWVDGTDVDSCHRVWFQLHEDLIATLGLDRGAEG</sequence>
<reference evidence="1 2" key="1">
    <citation type="submission" date="2019-03" db="EMBL/GenBank/DDBJ databases">
        <title>Genomic features of bacteria from cold environments.</title>
        <authorList>
            <person name="Shen L."/>
        </authorList>
    </citation>
    <scope>NUCLEOTIDE SEQUENCE [LARGE SCALE GENOMIC DNA]</scope>
    <source>
        <strain evidence="2">T3246-1</strain>
    </source>
</reference>
<evidence type="ECO:0000313" key="1">
    <source>
        <dbReference type="EMBL" id="TDE94782.1"/>
    </source>
</evidence>
<name>A0ABY2E7U1_9MICO</name>
<dbReference type="EMBL" id="SMNA01000004">
    <property type="protein sequence ID" value="TDE94782.1"/>
    <property type="molecule type" value="Genomic_DNA"/>
</dbReference>